<name>A0A118JX91_CYNCS</name>
<dbReference type="OMA" id="SSAMAMM"/>
<gene>
    <name evidence="1" type="ORF">Ccrd_002006</name>
</gene>
<proteinExistence type="predicted"/>
<evidence type="ECO:0000313" key="1">
    <source>
        <dbReference type="EMBL" id="KVH95906.1"/>
    </source>
</evidence>
<dbReference type="Gramene" id="KVH95906">
    <property type="protein sequence ID" value="KVH95906"/>
    <property type="gene ID" value="Ccrd_002006"/>
</dbReference>
<protein>
    <recommendedName>
        <fullName evidence="3">Wound-responsive family protein</fullName>
    </recommendedName>
</protein>
<dbReference type="InterPro" id="IPR022251">
    <property type="entry name" value="DUF3774_wound-induced"/>
</dbReference>
<organism evidence="1 2">
    <name type="scientific">Cynara cardunculus var. scolymus</name>
    <name type="common">Globe artichoke</name>
    <name type="synonym">Cynara scolymus</name>
    <dbReference type="NCBI Taxonomy" id="59895"/>
    <lineage>
        <taxon>Eukaryota</taxon>
        <taxon>Viridiplantae</taxon>
        <taxon>Streptophyta</taxon>
        <taxon>Embryophyta</taxon>
        <taxon>Tracheophyta</taxon>
        <taxon>Spermatophyta</taxon>
        <taxon>Magnoliopsida</taxon>
        <taxon>eudicotyledons</taxon>
        <taxon>Gunneridae</taxon>
        <taxon>Pentapetalae</taxon>
        <taxon>asterids</taxon>
        <taxon>campanulids</taxon>
        <taxon>Asterales</taxon>
        <taxon>Asteraceae</taxon>
        <taxon>Carduoideae</taxon>
        <taxon>Cardueae</taxon>
        <taxon>Carduinae</taxon>
        <taxon>Cynara</taxon>
    </lineage>
</organism>
<dbReference type="Pfam" id="PF12609">
    <property type="entry name" value="DUF3774"/>
    <property type="match status" value="1"/>
</dbReference>
<evidence type="ECO:0008006" key="3">
    <source>
        <dbReference type="Google" id="ProtNLM"/>
    </source>
</evidence>
<dbReference type="Proteomes" id="UP000243975">
    <property type="component" value="Unassembled WGS sequence"/>
</dbReference>
<dbReference type="AlphaFoldDB" id="A0A118JX91"/>
<comment type="caution">
    <text evidence="1">The sequence shown here is derived from an EMBL/GenBank/DDBJ whole genome shotgun (WGS) entry which is preliminary data.</text>
</comment>
<accession>A0A118JX91</accession>
<dbReference type="EMBL" id="LEKV01004371">
    <property type="protein sequence ID" value="KVH95906.1"/>
    <property type="molecule type" value="Genomic_DNA"/>
</dbReference>
<keyword evidence="2" id="KW-1185">Reference proteome</keyword>
<dbReference type="STRING" id="59895.A0A118JX91"/>
<sequence length="84" mass="9373">MSSTTKAWVVAGTVGSVEALKDKGFARWNYTISLINRHTNSNLPSFSQAKKLSAMAKNQSIQEKPKQPQESLRKVMYLSCWGPN</sequence>
<evidence type="ECO:0000313" key="2">
    <source>
        <dbReference type="Proteomes" id="UP000243975"/>
    </source>
</evidence>
<reference evidence="1 2" key="1">
    <citation type="journal article" date="2016" name="Sci. Rep.">
        <title>The genome sequence of the outbreeding globe artichoke constructed de novo incorporating a phase-aware low-pass sequencing strategy of F1 progeny.</title>
        <authorList>
            <person name="Scaglione D."/>
            <person name="Reyes-Chin-Wo S."/>
            <person name="Acquadro A."/>
            <person name="Froenicke L."/>
            <person name="Portis E."/>
            <person name="Beitel C."/>
            <person name="Tirone M."/>
            <person name="Mauro R."/>
            <person name="Lo Monaco A."/>
            <person name="Mauromicale G."/>
            <person name="Faccioli P."/>
            <person name="Cattivelli L."/>
            <person name="Rieseberg L."/>
            <person name="Michelmore R."/>
            <person name="Lanteri S."/>
        </authorList>
    </citation>
    <scope>NUCLEOTIDE SEQUENCE [LARGE SCALE GENOMIC DNA]</scope>
    <source>
        <strain evidence="1">2C</strain>
    </source>
</reference>
<dbReference type="PANTHER" id="PTHR33090">
    <property type="entry name" value="DUF3774 DOMAIN PROTEIN-RELATED"/>
    <property type="match status" value="1"/>
</dbReference>